<organism evidence="3 4">
    <name type="scientific">Paractinoplanes ovalisporus</name>
    <dbReference type="NCBI Taxonomy" id="2810368"/>
    <lineage>
        <taxon>Bacteria</taxon>
        <taxon>Bacillati</taxon>
        <taxon>Actinomycetota</taxon>
        <taxon>Actinomycetes</taxon>
        <taxon>Micromonosporales</taxon>
        <taxon>Micromonosporaceae</taxon>
        <taxon>Paractinoplanes</taxon>
    </lineage>
</organism>
<evidence type="ECO:0000313" key="4">
    <source>
        <dbReference type="Proteomes" id="UP000632138"/>
    </source>
</evidence>
<evidence type="ECO:0000256" key="2">
    <source>
        <dbReference type="SAM" id="MobiDB-lite"/>
    </source>
</evidence>
<evidence type="ECO:0000313" key="3">
    <source>
        <dbReference type="EMBL" id="MBM2620333.1"/>
    </source>
</evidence>
<feature type="repeat" description="TPR" evidence="1">
    <location>
        <begin position="725"/>
        <end position="758"/>
    </location>
</feature>
<dbReference type="SUPFAM" id="SSF48452">
    <property type="entry name" value="TPR-like"/>
    <property type="match status" value="2"/>
</dbReference>
<dbReference type="SMART" id="SM00028">
    <property type="entry name" value="TPR"/>
    <property type="match status" value="7"/>
</dbReference>
<dbReference type="InterPro" id="IPR011990">
    <property type="entry name" value="TPR-like_helical_dom_sf"/>
</dbReference>
<dbReference type="Pfam" id="PF13424">
    <property type="entry name" value="TPR_12"/>
    <property type="match status" value="3"/>
</dbReference>
<dbReference type="Gene3D" id="3.40.50.300">
    <property type="entry name" value="P-loop containing nucleotide triphosphate hydrolases"/>
    <property type="match status" value="1"/>
</dbReference>
<dbReference type="InterPro" id="IPR019734">
    <property type="entry name" value="TPR_rpt"/>
</dbReference>
<keyword evidence="1" id="KW-0802">TPR repeat</keyword>
<reference evidence="3 4" key="1">
    <citation type="submission" date="2021-01" db="EMBL/GenBank/DDBJ databases">
        <title>Actinoplanes sp. nov. LDG1-06 isolated from lichen.</title>
        <authorList>
            <person name="Saeng-In P."/>
            <person name="Phongsopitanun W."/>
            <person name="Kanchanasin P."/>
            <person name="Yuki M."/>
            <person name="Kudo T."/>
            <person name="Ohkuma M."/>
            <person name="Tanasupawat S."/>
        </authorList>
    </citation>
    <scope>NUCLEOTIDE SEQUENCE [LARGE SCALE GENOMIC DNA]</scope>
    <source>
        <strain evidence="3 4">LDG1-06</strain>
    </source>
</reference>
<dbReference type="InterPro" id="IPR027417">
    <property type="entry name" value="P-loop_NTPase"/>
</dbReference>
<keyword evidence="4" id="KW-1185">Reference proteome</keyword>
<dbReference type="PANTHER" id="PTHR10098:SF108">
    <property type="entry name" value="TETRATRICOPEPTIDE REPEAT PROTEIN 28"/>
    <property type="match status" value="1"/>
</dbReference>
<dbReference type="PANTHER" id="PTHR10098">
    <property type="entry name" value="RAPSYN-RELATED"/>
    <property type="match status" value="1"/>
</dbReference>
<protein>
    <submittedName>
        <fullName evidence="3">Tetratricopeptide repeat protein</fullName>
    </submittedName>
</protein>
<feature type="repeat" description="TPR" evidence="1">
    <location>
        <begin position="805"/>
        <end position="838"/>
    </location>
</feature>
<dbReference type="PROSITE" id="PS50005">
    <property type="entry name" value="TPR"/>
    <property type="match status" value="2"/>
</dbReference>
<sequence length="851" mass="91919">MAVDLTVLPDPGTATTLDALVERLRSLKLYAGDPSYETITDRVRGQWSSQGEGRPVAKSTVSDCFRPGRRRLNADLVLAVVRALHPDEDYVAAWRRALQMISAETVAAAQVRVEDSLPADLAVFTGRTAELDRLHHVLSERRGTGGAVVISAIEGMAGVGKTQLAVHAAHRLLRQRTADRVLFVNLRGFHPDPAQPPADPAAVLDGFLRLLGVPGPEIPHDRDGRAAAYRGRLAGTRTLVVLDNAAGAEQVRPLLPETPGCPALVTSRRDLSDLDPATRLAVDVFTAEEAGQFLSSAAPRITVGDDPDAAARVAERCGYLPLALGLLAGHMRARPGWTLTDHADRLDDHHRNRRLETGIELALDLSYLDLEPDGQRVLRLLALHPGQDLDAYTAAALAGTGLDTARAHLRRLAGDHLLQPGVPGRYTFHDLVRAYATTRSHDEDSPPERRAALTRLFDHYLATAAAAVDTLHPGDAHLRPRIPRPGTPNPDLSDPDTARAWLDDTRAALVTVAVHTATHGWHTHATRLSRVLFRYLSGGHNADAVTVHSHAHQAGRRSGDAHGQAHALTDLSVTELRLSQHAAAVDHLEQARELFRRTGDRTGEARALNNLGAVQHLSGHYRVAADHYAAALELYRQTGDGIGEARALANLGNVEGRLGRQRAAADHYARALALYREAGDRAGEAYTLNNLGNAEVLSGRLEAGGDHLEQSLALHRLLGDRNGQASTLDSLGTLHLRLGQPARAVEHYQQALVIARENSDRYTEAWALNGLGEAASAAARPADAVTQHRAAYEVAAGIDDREQQARAHAGLGLAYRVLDDQSRAREHYEQALAVYTDLGMPEADQIRAALP</sequence>
<dbReference type="Gene3D" id="1.25.40.10">
    <property type="entry name" value="Tetratricopeptide repeat domain"/>
    <property type="match status" value="2"/>
</dbReference>
<gene>
    <name evidence="3" type="ORF">JIG36_32950</name>
</gene>
<dbReference type="SUPFAM" id="SSF52540">
    <property type="entry name" value="P-loop containing nucleoside triphosphate hydrolases"/>
    <property type="match status" value="1"/>
</dbReference>
<evidence type="ECO:0000256" key="1">
    <source>
        <dbReference type="PROSITE-ProRule" id="PRU00339"/>
    </source>
</evidence>
<accession>A0ABS2ALT5</accession>
<comment type="caution">
    <text evidence="3">The sequence shown here is derived from an EMBL/GenBank/DDBJ whole genome shotgun (WGS) entry which is preliminary data.</text>
</comment>
<name>A0ABS2ALT5_9ACTN</name>
<dbReference type="Proteomes" id="UP000632138">
    <property type="component" value="Unassembled WGS sequence"/>
</dbReference>
<feature type="region of interest" description="Disordered" evidence="2">
    <location>
        <begin position="474"/>
        <end position="497"/>
    </location>
</feature>
<dbReference type="EMBL" id="JAENHP010000014">
    <property type="protein sequence ID" value="MBM2620333.1"/>
    <property type="molecule type" value="Genomic_DNA"/>
</dbReference>
<proteinExistence type="predicted"/>
<dbReference type="PRINTS" id="PR00364">
    <property type="entry name" value="DISEASERSIST"/>
</dbReference>